<reference evidence="2 3" key="1">
    <citation type="submission" date="2019-12" db="EMBL/GenBank/DDBJ databases">
        <title>Genomic-based taxomic classification of the family Erythrobacteraceae.</title>
        <authorList>
            <person name="Xu L."/>
        </authorList>
    </citation>
    <scope>NUCLEOTIDE SEQUENCE [LARGE SCALE GENOMIC DNA]</scope>
    <source>
        <strain evidence="2 3">MCCC 1A09965</strain>
    </source>
</reference>
<dbReference type="Gene3D" id="3.30.70.100">
    <property type="match status" value="1"/>
</dbReference>
<dbReference type="OrthoDB" id="196105at2"/>
<evidence type="ECO:0000313" key="3">
    <source>
        <dbReference type="Proteomes" id="UP000445582"/>
    </source>
</evidence>
<dbReference type="PROSITE" id="PS50925">
    <property type="entry name" value="BLUF"/>
    <property type="match status" value="1"/>
</dbReference>
<proteinExistence type="predicted"/>
<keyword evidence="3" id="KW-1185">Reference proteome</keyword>
<feature type="domain" description="BLUF" evidence="1">
    <location>
        <begin position="1"/>
        <end position="92"/>
    </location>
</feature>
<evidence type="ECO:0000313" key="2">
    <source>
        <dbReference type="EMBL" id="MXO63044.1"/>
    </source>
</evidence>
<comment type="caution">
    <text evidence="2">The sequence shown here is derived from an EMBL/GenBank/DDBJ whole genome shotgun (WGS) entry which is preliminary data.</text>
</comment>
<dbReference type="SMART" id="SM01034">
    <property type="entry name" value="BLUF"/>
    <property type="match status" value="1"/>
</dbReference>
<organism evidence="2 3">
    <name type="scientific">Qipengyuania oceanensis</name>
    <dbReference type="NCBI Taxonomy" id="1463597"/>
    <lineage>
        <taxon>Bacteria</taxon>
        <taxon>Pseudomonadati</taxon>
        <taxon>Pseudomonadota</taxon>
        <taxon>Alphaproteobacteria</taxon>
        <taxon>Sphingomonadales</taxon>
        <taxon>Erythrobacteraceae</taxon>
        <taxon>Qipengyuania</taxon>
    </lineage>
</organism>
<gene>
    <name evidence="2" type="ORF">GRI48_08480</name>
</gene>
<accession>A0A844YJC4</accession>
<dbReference type="GO" id="GO:0009882">
    <property type="term" value="F:blue light photoreceptor activity"/>
    <property type="evidence" value="ECO:0007669"/>
    <property type="project" value="InterPro"/>
</dbReference>
<dbReference type="Proteomes" id="UP000445582">
    <property type="component" value="Unassembled WGS sequence"/>
</dbReference>
<dbReference type="AlphaFoldDB" id="A0A844YJC4"/>
<dbReference type="Pfam" id="PF04940">
    <property type="entry name" value="BLUF"/>
    <property type="match status" value="1"/>
</dbReference>
<dbReference type="SUPFAM" id="SSF54975">
    <property type="entry name" value="Acylphosphatase/BLUF domain-like"/>
    <property type="match status" value="1"/>
</dbReference>
<protein>
    <submittedName>
        <fullName evidence="2">Activator of photopigment and puc expression</fullName>
    </submittedName>
</protein>
<dbReference type="RefSeq" id="WP_160674018.1">
    <property type="nucleotide sequence ID" value="NZ_WTYN01000001.1"/>
</dbReference>
<dbReference type="GO" id="GO:0071949">
    <property type="term" value="F:FAD binding"/>
    <property type="evidence" value="ECO:0007669"/>
    <property type="project" value="InterPro"/>
</dbReference>
<evidence type="ECO:0000259" key="1">
    <source>
        <dbReference type="PROSITE" id="PS50925"/>
    </source>
</evidence>
<dbReference type="InterPro" id="IPR036046">
    <property type="entry name" value="Acylphosphatase-like_dom_sf"/>
</dbReference>
<name>A0A844YJC4_9SPHN</name>
<dbReference type="InterPro" id="IPR007024">
    <property type="entry name" value="BLUF_domain"/>
</dbReference>
<dbReference type="EMBL" id="WTYN01000001">
    <property type="protein sequence ID" value="MXO63044.1"/>
    <property type="molecule type" value="Genomic_DNA"/>
</dbReference>
<sequence>MHRLLYRSQVADGVKAADVFDIVAQSERNNPKHAMTGFLLQEFDSFLQFLEGPVFAVEALLTRIEEDPRHSNLEVLYREDAQTRLFDEWSMKHLLSFGERPALEQLRNILGTRPDGERLLREVEKFVSGG</sequence>